<evidence type="ECO:0000313" key="8">
    <source>
        <dbReference type="Proteomes" id="UP000232875"/>
    </source>
</evidence>
<evidence type="ECO:0000256" key="2">
    <source>
        <dbReference type="ARBA" id="ARBA00009430"/>
    </source>
</evidence>
<dbReference type="GO" id="GO:0003677">
    <property type="term" value="F:DNA binding"/>
    <property type="evidence" value="ECO:0007669"/>
    <property type="project" value="InterPro"/>
</dbReference>
<dbReference type="GO" id="GO:0005730">
    <property type="term" value="C:nucleolus"/>
    <property type="evidence" value="ECO:0007669"/>
    <property type="project" value="UniProtKB-SubCell"/>
</dbReference>
<evidence type="ECO:0000256" key="3">
    <source>
        <dbReference type="ARBA" id="ARBA00022478"/>
    </source>
</evidence>
<gene>
    <name evidence="7" type="primary">RPA49</name>
    <name evidence="7" type="ORF">MVES_001671</name>
</gene>
<protein>
    <submittedName>
        <fullName evidence="7">Rpa49p</fullName>
    </submittedName>
</protein>
<evidence type="ECO:0000256" key="1">
    <source>
        <dbReference type="ARBA" id="ARBA00004604"/>
    </source>
</evidence>
<keyword evidence="3" id="KW-0240">DNA-directed RNA polymerase</keyword>
<name>A0A2N1JCW7_9BASI</name>
<dbReference type="Proteomes" id="UP000232875">
    <property type="component" value="Unassembled WGS sequence"/>
</dbReference>
<evidence type="ECO:0000256" key="6">
    <source>
        <dbReference type="SAM" id="MobiDB-lite"/>
    </source>
</evidence>
<organism evidence="7 8">
    <name type="scientific">Malassezia vespertilionis</name>
    <dbReference type="NCBI Taxonomy" id="2020962"/>
    <lineage>
        <taxon>Eukaryota</taxon>
        <taxon>Fungi</taxon>
        <taxon>Dikarya</taxon>
        <taxon>Basidiomycota</taxon>
        <taxon>Ustilaginomycotina</taxon>
        <taxon>Malasseziomycetes</taxon>
        <taxon>Malasseziales</taxon>
        <taxon>Malasseziaceae</taxon>
        <taxon>Malassezia</taxon>
    </lineage>
</organism>
<feature type="compositionally biased region" description="Basic and acidic residues" evidence="6">
    <location>
        <begin position="7"/>
        <end position="17"/>
    </location>
</feature>
<proteinExistence type="inferred from homology"/>
<feature type="region of interest" description="Disordered" evidence="6">
    <location>
        <begin position="1"/>
        <end position="23"/>
    </location>
</feature>
<keyword evidence="4" id="KW-0804">Transcription</keyword>
<evidence type="ECO:0000313" key="7">
    <source>
        <dbReference type="EMBL" id="PKI84411.1"/>
    </source>
</evidence>
<comment type="subcellular location">
    <subcellularLocation>
        <location evidence="1">Nucleus</location>
        <location evidence="1">Nucleolus</location>
    </subcellularLocation>
</comment>
<keyword evidence="8" id="KW-1185">Reference proteome</keyword>
<dbReference type="PANTHER" id="PTHR14440">
    <property type="entry name" value="DNA-DIRECTED RNA POLYMERASE I SUBUNIT RPA49"/>
    <property type="match status" value="1"/>
</dbReference>
<dbReference type="STRING" id="2020962.A0A2N1JCW7"/>
<accession>A0A2N1JCW7</accession>
<dbReference type="AlphaFoldDB" id="A0A2N1JCW7"/>
<dbReference type="GO" id="GO:0000428">
    <property type="term" value="C:DNA-directed RNA polymerase complex"/>
    <property type="evidence" value="ECO:0007669"/>
    <property type="project" value="UniProtKB-KW"/>
</dbReference>
<dbReference type="EMBL" id="KZ454989">
    <property type="protein sequence ID" value="PKI84411.1"/>
    <property type="molecule type" value="Genomic_DNA"/>
</dbReference>
<dbReference type="InterPro" id="IPR009668">
    <property type="entry name" value="RNA_pol-assoc_fac_A49-like"/>
</dbReference>
<evidence type="ECO:0000256" key="4">
    <source>
        <dbReference type="ARBA" id="ARBA00023163"/>
    </source>
</evidence>
<comment type="similarity">
    <text evidence="2">Belongs to the eukaryotic RPA49/POLR1E RNA polymerase subunit family.</text>
</comment>
<dbReference type="OrthoDB" id="532500at2759"/>
<reference evidence="7 8" key="1">
    <citation type="submission" date="2017-10" db="EMBL/GenBank/DDBJ databases">
        <title>A novel species of cold-tolerant Malassezia isolated from bats.</title>
        <authorList>
            <person name="Lorch J.M."/>
            <person name="Palmer J.M."/>
            <person name="Vanderwolf K.J."/>
            <person name="Schmidt K.Z."/>
            <person name="Verant M.L."/>
            <person name="Weller T.J."/>
            <person name="Blehert D.S."/>
        </authorList>
    </citation>
    <scope>NUCLEOTIDE SEQUENCE [LARGE SCALE GENOMIC DNA]</scope>
    <source>
        <strain evidence="7 8">NWHC:44797-103</strain>
    </source>
</reference>
<dbReference type="GO" id="GO:0006351">
    <property type="term" value="P:DNA-templated transcription"/>
    <property type="evidence" value="ECO:0007669"/>
    <property type="project" value="InterPro"/>
</dbReference>
<dbReference type="Pfam" id="PF06870">
    <property type="entry name" value="RNA_pol_I_A49"/>
    <property type="match status" value="1"/>
</dbReference>
<evidence type="ECO:0000256" key="5">
    <source>
        <dbReference type="ARBA" id="ARBA00023242"/>
    </source>
</evidence>
<keyword evidence="5" id="KW-0539">Nucleus</keyword>
<sequence>MGATKDGGSKRREKQLGTEKTVPIKKAKTQEQVSLRISDTEKSIGPVLASFGDFTPDRGVAFSLYHAPSDSANNLDKDDSGANMDERLLLVGETPIMQYTSSNWSWGASSSAPADVRRETRGYSGEYLLGIYDKNTQQVTLRKAPVFTLNRSVRALENLNAMAVESGAQGFDYTKARRDLGEAFGNKKQKQAARNMDRMKVNTENMDGVLEHVASGIDASAAEFPSENSLAQSISASRALPQARMEAQSPADAYPLFSLVPAKVFNALGIHSMFSCATEKDLSSTVRVLPHPSHWLLPRLWHAVSRAYNDGGETAASAKQVRIGYYLAILLAFRKNVRGLSRIRDDYASILGQKMRLPDGEKDIVMEELLPKMTSVGETKLLAYILVLALHLEDFSIEPKSIAQELSVPVQRCV</sequence>